<evidence type="ECO:0000313" key="16">
    <source>
        <dbReference type="EMBL" id="CAI9100568.1"/>
    </source>
</evidence>
<keyword evidence="8 11" id="KW-0408">Iron</keyword>
<feature type="binding site" evidence="11">
    <location>
        <position position="69"/>
    </location>
    <ligand>
        <name>Ca(2+)</name>
        <dbReference type="ChEBI" id="CHEBI:29108"/>
        <label>1</label>
    </ligand>
</feature>
<feature type="binding site" evidence="11">
    <location>
        <position position="74"/>
    </location>
    <ligand>
        <name>Ca(2+)</name>
        <dbReference type="ChEBI" id="CHEBI:29108"/>
        <label>1</label>
    </ligand>
</feature>
<evidence type="ECO:0000256" key="2">
    <source>
        <dbReference type="ARBA" id="ARBA00006873"/>
    </source>
</evidence>
<keyword evidence="17" id="KW-1185">Reference proteome</keyword>
<feature type="binding site" description="axial binding residue" evidence="11">
    <location>
        <position position="188"/>
    </location>
    <ligand>
        <name>heme b</name>
        <dbReference type="ChEBI" id="CHEBI:60344"/>
    </ligand>
    <ligandPart>
        <name>Fe</name>
        <dbReference type="ChEBI" id="CHEBI:18248"/>
    </ligandPart>
</feature>
<dbReference type="EMBL" id="OX459120">
    <property type="protein sequence ID" value="CAI9100568.1"/>
    <property type="molecule type" value="Genomic_DNA"/>
</dbReference>
<organism evidence="16 17">
    <name type="scientific">Oldenlandia corymbosa var. corymbosa</name>
    <dbReference type="NCBI Taxonomy" id="529605"/>
    <lineage>
        <taxon>Eukaryota</taxon>
        <taxon>Viridiplantae</taxon>
        <taxon>Streptophyta</taxon>
        <taxon>Embryophyta</taxon>
        <taxon>Tracheophyta</taxon>
        <taxon>Spermatophyta</taxon>
        <taxon>Magnoliopsida</taxon>
        <taxon>eudicotyledons</taxon>
        <taxon>Gunneridae</taxon>
        <taxon>Pentapetalae</taxon>
        <taxon>asterids</taxon>
        <taxon>lamiids</taxon>
        <taxon>Gentianales</taxon>
        <taxon>Rubiaceae</taxon>
        <taxon>Rubioideae</taxon>
        <taxon>Spermacoceae</taxon>
        <taxon>Hedyotis-Oldenlandia complex</taxon>
        <taxon>Oldenlandia</taxon>
    </lineage>
</organism>
<evidence type="ECO:0000256" key="11">
    <source>
        <dbReference type="PIRSR" id="PIRSR600823-3"/>
    </source>
</evidence>
<evidence type="ECO:0000256" key="5">
    <source>
        <dbReference type="ARBA" id="ARBA00022617"/>
    </source>
</evidence>
<keyword evidence="5 14" id="KW-0349">Heme</keyword>
<evidence type="ECO:0000256" key="14">
    <source>
        <dbReference type="RuleBase" id="RU362060"/>
    </source>
</evidence>
<keyword evidence="11 14" id="KW-0106">Calcium</keyword>
<keyword evidence="14" id="KW-0964">Secreted</keyword>
<dbReference type="SUPFAM" id="SSF48113">
    <property type="entry name" value="Heme-dependent peroxidases"/>
    <property type="match status" value="1"/>
</dbReference>
<feature type="active site" description="Proton acceptor" evidence="9">
    <location>
        <position position="68"/>
    </location>
</feature>
<dbReference type="PROSITE" id="PS00435">
    <property type="entry name" value="PEROXIDASE_1"/>
    <property type="match status" value="1"/>
</dbReference>
<comment type="subcellular location">
    <subcellularLocation>
        <location evidence="14">Secreted</location>
    </subcellularLocation>
</comment>
<name>A0AAV1CZ70_OLDCO</name>
<evidence type="ECO:0000256" key="8">
    <source>
        <dbReference type="ARBA" id="ARBA00023004"/>
    </source>
</evidence>
<dbReference type="EC" id="1.11.1.7" evidence="3 14"/>
<dbReference type="GO" id="GO:0140825">
    <property type="term" value="F:lactoperoxidase activity"/>
    <property type="evidence" value="ECO:0007669"/>
    <property type="project" value="UniProtKB-EC"/>
</dbReference>
<dbReference type="Gene3D" id="1.10.520.10">
    <property type="match status" value="1"/>
</dbReference>
<feature type="binding site" evidence="11">
    <location>
        <position position="229"/>
    </location>
    <ligand>
        <name>Ca(2+)</name>
        <dbReference type="ChEBI" id="CHEBI:29108"/>
        <label>2</label>
    </ligand>
</feature>
<feature type="disulfide bond" evidence="13">
    <location>
        <begin position="70"/>
        <end position="75"/>
    </location>
</feature>
<keyword evidence="14" id="KW-0376">Hydrogen peroxide</keyword>
<evidence type="ECO:0000256" key="1">
    <source>
        <dbReference type="ARBA" id="ARBA00000189"/>
    </source>
</evidence>
<dbReference type="InterPro" id="IPR019793">
    <property type="entry name" value="Peroxidases_heam-ligand_BS"/>
</dbReference>
<reference evidence="16" key="1">
    <citation type="submission" date="2023-03" db="EMBL/GenBank/DDBJ databases">
        <authorList>
            <person name="Julca I."/>
        </authorList>
    </citation>
    <scope>NUCLEOTIDE SEQUENCE</scope>
</reference>
<evidence type="ECO:0000256" key="7">
    <source>
        <dbReference type="ARBA" id="ARBA00023002"/>
    </source>
</evidence>
<dbReference type="AlphaFoldDB" id="A0AAV1CZ70"/>
<dbReference type="PROSITE" id="PS50873">
    <property type="entry name" value="PEROXIDASE_4"/>
    <property type="match status" value="1"/>
</dbReference>
<feature type="domain" description="Plant heme peroxidase family profile" evidence="15">
    <location>
        <begin position="24"/>
        <end position="253"/>
    </location>
</feature>
<feature type="binding site" evidence="11">
    <location>
        <position position="76"/>
    </location>
    <ligand>
        <name>Ca(2+)</name>
        <dbReference type="ChEBI" id="CHEBI:29108"/>
        <label>1</label>
    </ligand>
</feature>
<keyword evidence="14" id="KW-0732">Signal</keyword>
<feature type="signal peptide" evidence="14">
    <location>
        <begin position="1"/>
        <end position="21"/>
    </location>
</feature>
<feature type="site" description="Transition state stabilizer" evidence="12">
    <location>
        <position position="64"/>
    </location>
</feature>
<accession>A0AAV1CZ70</accession>
<dbReference type="Gene3D" id="1.10.420.10">
    <property type="entry name" value="Peroxidase, domain 2"/>
    <property type="match status" value="1"/>
</dbReference>
<feature type="disulfide bond" evidence="13">
    <location>
        <begin position="35"/>
        <end position="111"/>
    </location>
</feature>
<feature type="chain" id="PRO_5043098909" description="Peroxidase" evidence="14">
    <location>
        <begin position="22"/>
        <end position="291"/>
    </location>
</feature>
<comment type="function">
    <text evidence="14">Removal of H(2)O(2), oxidation of toxic reductants, biosynthesis and degradation of lignin, suberization, auxin catabolism, response to environmental stresses such as wounding, pathogen attack and oxidative stress.</text>
</comment>
<feature type="binding site" evidence="10">
    <location>
        <position position="158"/>
    </location>
    <ligand>
        <name>substrate</name>
    </ligand>
</feature>
<evidence type="ECO:0000256" key="13">
    <source>
        <dbReference type="PIRSR" id="PIRSR600823-5"/>
    </source>
</evidence>
<evidence type="ECO:0000256" key="3">
    <source>
        <dbReference type="ARBA" id="ARBA00012313"/>
    </source>
</evidence>
<dbReference type="GO" id="GO:0020037">
    <property type="term" value="F:heme binding"/>
    <property type="evidence" value="ECO:0007669"/>
    <property type="project" value="UniProtKB-UniRule"/>
</dbReference>
<feature type="disulfide bond" evidence="13">
    <location>
        <begin position="195"/>
        <end position="218"/>
    </location>
</feature>
<comment type="similarity">
    <text evidence="2">Belongs to the peroxidase family. Ascorbate peroxidase subfamily.</text>
</comment>
<evidence type="ECO:0000256" key="4">
    <source>
        <dbReference type="ARBA" id="ARBA00022559"/>
    </source>
</evidence>
<dbReference type="Proteomes" id="UP001161247">
    <property type="component" value="Chromosome 3"/>
</dbReference>
<evidence type="ECO:0000259" key="15">
    <source>
        <dbReference type="PROSITE" id="PS50873"/>
    </source>
</evidence>
<sequence>MTMIVLFWLVVGSIIPGPGKAAASLRIDFYAETSCPQAEQIIFTQVQKILQNPEFNNAPAELLRLFFHDCFIKGCDASVGRPVPEKDSIPNKKLKGFEIIDMIKEALEKECPGIVSCSDILALAARDAISLSGGPFYPLYTGRRDSKLSFNESLNEIPRPFGKIDDNLKLFTDRGFTVRETVALLGGHSIGFISCQFIQPPNDTYLPDDFKEEIRQKCQNMNNNFSMMDPVLIFSVEISFRNSLLRIADQKKGPPLFRHGVNGQRRNSCRRRRIRVRRRFHFSKRPHHSLD</sequence>
<evidence type="ECO:0000256" key="6">
    <source>
        <dbReference type="ARBA" id="ARBA00022723"/>
    </source>
</evidence>
<comment type="cofactor">
    <cofactor evidence="11 14">
        <name>Ca(2+)</name>
        <dbReference type="ChEBI" id="CHEBI:29108"/>
    </cofactor>
    <text evidence="11 14">Binds 2 calcium ions per subunit.</text>
</comment>
<dbReference type="PRINTS" id="PR00461">
    <property type="entry name" value="PLPEROXIDASE"/>
</dbReference>
<protein>
    <recommendedName>
        <fullName evidence="3 14">Peroxidase</fullName>
        <ecNumber evidence="3 14">1.11.1.7</ecNumber>
    </recommendedName>
</protein>
<dbReference type="GO" id="GO:0046872">
    <property type="term" value="F:metal ion binding"/>
    <property type="evidence" value="ECO:0007669"/>
    <property type="project" value="UniProtKB-UniRule"/>
</dbReference>
<dbReference type="InterPro" id="IPR010255">
    <property type="entry name" value="Haem_peroxidase_sf"/>
</dbReference>
<dbReference type="GO" id="GO:0005576">
    <property type="term" value="C:extracellular region"/>
    <property type="evidence" value="ECO:0007669"/>
    <property type="project" value="UniProtKB-SubCell"/>
</dbReference>
<keyword evidence="4 14" id="KW-0575">Peroxidase</keyword>
<comment type="catalytic activity">
    <reaction evidence="1 14">
        <text>2 a phenolic donor + H2O2 = 2 a phenolic radical donor + 2 H2O</text>
        <dbReference type="Rhea" id="RHEA:56136"/>
        <dbReference type="ChEBI" id="CHEBI:15377"/>
        <dbReference type="ChEBI" id="CHEBI:16240"/>
        <dbReference type="ChEBI" id="CHEBI:139520"/>
        <dbReference type="ChEBI" id="CHEBI:139521"/>
        <dbReference type="EC" id="1.11.1.7"/>
    </reaction>
</comment>
<evidence type="ECO:0000256" key="12">
    <source>
        <dbReference type="PIRSR" id="PIRSR600823-4"/>
    </source>
</evidence>
<dbReference type="GO" id="GO:0006979">
    <property type="term" value="P:response to oxidative stress"/>
    <property type="evidence" value="ECO:0007669"/>
    <property type="project" value="UniProtKB-UniRule"/>
</dbReference>
<keyword evidence="6 11" id="KW-0479">Metal-binding</keyword>
<dbReference type="InterPro" id="IPR002016">
    <property type="entry name" value="Haem_peroxidase"/>
</dbReference>
<dbReference type="PANTHER" id="PTHR31235">
    <property type="entry name" value="PEROXIDASE 25-RELATED"/>
    <property type="match status" value="1"/>
</dbReference>
<dbReference type="Pfam" id="PF00141">
    <property type="entry name" value="peroxidase"/>
    <property type="match status" value="1"/>
</dbReference>
<evidence type="ECO:0000256" key="9">
    <source>
        <dbReference type="PIRSR" id="PIRSR600823-1"/>
    </source>
</evidence>
<dbReference type="GO" id="GO:0042744">
    <property type="term" value="P:hydrogen peroxide catabolic process"/>
    <property type="evidence" value="ECO:0007669"/>
    <property type="project" value="UniProtKB-KW"/>
</dbReference>
<dbReference type="InterPro" id="IPR000823">
    <property type="entry name" value="Peroxidase_pln"/>
</dbReference>
<keyword evidence="13" id="KW-1015">Disulfide bond</keyword>
<proteinExistence type="inferred from homology"/>
<gene>
    <name evidence="16" type="ORF">OLC1_LOCUS10366</name>
</gene>
<evidence type="ECO:0000313" key="17">
    <source>
        <dbReference type="Proteomes" id="UP001161247"/>
    </source>
</evidence>
<evidence type="ECO:0000256" key="10">
    <source>
        <dbReference type="PIRSR" id="PIRSR600823-2"/>
    </source>
</evidence>
<feature type="binding site" evidence="11">
    <location>
        <position position="85"/>
    </location>
    <ligand>
        <name>Ca(2+)</name>
        <dbReference type="ChEBI" id="CHEBI:29108"/>
        <label>1</label>
    </ligand>
</feature>
<keyword evidence="7 14" id="KW-0560">Oxidoreductase</keyword>
<comment type="cofactor">
    <cofactor evidence="11 14">
        <name>heme b</name>
        <dbReference type="ChEBI" id="CHEBI:60344"/>
    </cofactor>
    <text evidence="11 14">Binds 1 heme b (iron(II)-protoporphyrin IX) group per subunit.</text>
</comment>
<dbReference type="PRINTS" id="PR00458">
    <property type="entry name" value="PEROXIDASE"/>
</dbReference>
<comment type="similarity">
    <text evidence="14">Belongs to the peroxidase family. Classical plant (class III) peroxidase subfamily.</text>
</comment>
<feature type="binding site" evidence="11">
    <location>
        <position position="78"/>
    </location>
    <ligand>
        <name>Ca(2+)</name>
        <dbReference type="ChEBI" id="CHEBI:29108"/>
        <label>1</label>
    </ligand>
</feature>